<evidence type="ECO:0000313" key="7">
    <source>
        <dbReference type="Proteomes" id="UP001642360"/>
    </source>
</evidence>
<comment type="subcellular location">
    <subcellularLocation>
        <location evidence="1">Nucleus</location>
    </subcellularLocation>
</comment>
<accession>A0ABC8RXW4</accession>
<dbReference type="Gene3D" id="2.130.10.10">
    <property type="entry name" value="YVTN repeat-like/Quinoprotein amine dehydrogenase"/>
    <property type="match status" value="1"/>
</dbReference>
<feature type="region of interest" description="Disordered" evidence="5">
    <location>
        <begin position="1"/>
        <end position="41"/>
    </location>
</feature>
<feature type="compositionally biased region" description="Polar residues" evidence="5">
    <location>
        <begin position="1"/>
        <end position="18"/>
    </location>
</feature>
<evidence type="ECO:0000256" key="3">
    <source>
        <dbReference type="ARBA" id="ARBA00022737"/>
    </source>
</evidence>
<keyword evidence="2" id="KW-0853">WD repeat</keyword>
<evidence type="ECO:0000256" key="4">
    <source>
        <dbReference type="ARBA" id="ARBA00023242"/>
    </source>
</evidence>
<keyword evidence="7" id="KW-1185">Reference proteome</keyword>
<dbReference type="AlphaFoldDB" id="A0ABC8RXW4"/>
<sequence length="122" mass="13578">VQPSGVFSLSSGNNGTQSRSRRTERIEQQVDVTVDGPRGDSVGSSFGHGHWVNSLALSTEYVLRVGAFDHTGKQHSSPDEMKENVLERYKKMKGNALEILVSRSDDFTMFLWEPTVSKHPKT</sequence>
<evidence type="ECO:0000256" key="2">
    <source>
        <dbReference type="ARBA" id="ARBA00022574"/>
    </source>
</evidence>
<protein>
    <submittedName>
        <fullName evidence="6">Uncharacterized protein</fullName>
    </submittedName>
</protein>
<dbReference type="EMBL" id="CAUOFW020001947">
    <property type="protein sequence ID" value="CAK9149821.1"/>
    <property type="molecule type" value="Genomic_DNA"/>
</dbReference>
<dbReference type="Proteomes" id="UP001642360">
    <property type="component" value="Unassembled WGS sequence"/>
</dbReference>
<evidence type="ECO:0000256" key="1">
    <source>
        <dbReference type="ARBA" id="ARBA00004123"/>
    </source>
</evidence>
<comment type="caution">
    <text evidence="6">The sequence shown here is derived from an EMBL/GenBank/DDBJ whole genome shotgun (WGS) entry which is preliminary data.</text>
</comment>
<reference evidence="6 7" key="1">
    <citation type="submission" date="2024-02" db="EMBL/GenBank/DDBJ databases">
        <authorList>
            <person name="Vignale AGUSTIN F."/>
            <person name="Sosa J E."/>
            <person name="Modenutti C."/>
        </authorList>
    </citation>
    <scope>NUCLEOTIDE SEQUENCE [LARGE SCALE GENOMIC DNA]</scope>
</reference>
<proteinExistence type="predicted"/>
<dbReference type="InterPro" id="IPR015943">
    <property type="entry name" value="WD40/YVTN_repeat-like_dom_sf"/>
</dbReference>
<evidence type="ECO:0000313" key="6">
    <source>
        <dbReference type="EMBL" id="CAK9149821.1"/>
    </source>
</evidence>
<gene>
    <name evidence="6" type="ORF">ILEXP_LOCUS17906</name>
</gene>
<dbReference type="GO" id="GO:0005634">
    <property type="term" value="C:nucleus"/>
    <property type="evidence" value="ECO:0007669"/>
    <property type="project" value="UniProtKB-SubCell"/>
</dbReference>
<keyword evidence="3" id="KW-0677">Repeat</keyword>
<evidence type="ECO:0000256" key="5">
    <source>
        <dbReference type="SAM" id="MobiDB-lite"/>
    </source>
</evidence>
<feature type="non-terminal residue" evidence="6">
    <location>
        <position position="1"/>
    </location>
</feature>
<keyword evidence="4" id="KW-0539">Nucleus</keyword>
<dbReference type="PANTHER" id="PTHR19848">
    <property type="entry name" value="WD40 REPEAT PROTEIN"/>
    <property type="match status" value="1"/>
</dbReference>
<organism evidence="6 7">
    <name type="scientific">Ilex paraguariensis</name>
    <name type="common">yerba mate</name>
    <dbReference type="NCBI Taxonomy" id="185542"/>
    <lineage>
        <taxon>Eukaryota</taxon>
        <taxon>Viridiplantae</taxon>
        <taxon>Streptophyta</taxon>
        <taxon>Embryophyta</taxon>
        <taxon>Tracheophyta</taxon>
        <taxon>Spermatophyta</taxon>
        <taxon>Magnoliopsida</taxon>
        <taxon>eudicotyledons</taxon>
        <taxon>Gunneridae</taxon>
        <taxon>Pentapetalae</taxon>
        <taxon>asterids</taxon>
        <taxon>campanulids</taxon>
        <taxon>Aquifoliales</taxon>
        <taxon>Aquifoliaceae</taxon>
        <taxon>Ilex</taxon>
    </lineage>
</organism>
<name>A0ABC8RXW4_9AQUA</name>
<dbReference type="PANTHER" id="PTHR19848:SF0">
    <property type="entry name" value="NOTCHLESS PROTEIN HOMOLOG 1"/>
    <property type="match status" value="1"/>
</dbReference>